<dbReference type="EMBL" id="JAGSSW010000005">
    <property type="protein sequence ID" value="MBR8464100.1"/>
    <property type="molecule type" value="Genomic_DNA"/>
</dbReference>
<evidence type="ECO:0000313" key="1">
    <source>
        <dbReference type="EMBL" id="MBR8464100.1"/>
    </source>
</evidence>
<name>A0ABS5HIM1_9BACT</name>
<keyword evidence="2" id="KW-1185">Reference proteome</keyword>
<protein>
    <submittedName>
        <fullName evidence="1">Uncharacterized protein</fullName>
    </submittedName>
</protein>
<accession>A0ABS5HIM1</accession>
<organism evidence="1 2">
    <name type="scientific">Campylobacter anatolicus</name>
    <dbReference type="NCBI Taxonomy" id="2829105"/>
    <lineage>
        <taxon>Bacteria</taxon>
        <taxon>Pseudomonadati</taxon>
        <taxon>Campylobacterota</taxon>
        <taxon>Epsilonproteobacteria</taxon>
        <taxon>Campylobacterales</taxon>
        <taxon>Campylobacteraceae</taxon>
        <taxon>Campylobacter</taxon>
    </lineage>
</organism>
<gene>
    <name evidence="1" type="ORF">KDD93_05880</name>
</gene>
<reference evidence="1 2" key="1">
    <citation type="submission" date="2021-04" db="EMBL/GenBank/DDBJ databases">
        <title>Molecular and phenotypic characterization and identification of bacterial isolates recovered from the Anatolian ground squirrels (Spermophilus xanthoprymnus) and which have the potential to form a new species in the Campylobacter genus.</title>
        <authorList>
            <person name="Aydin F."/>
            <person name="Abay S."/>
            <person name="Kayman T."/>
            <person name="Karakaya E."/>
            <person name="Mustak H.K."/>
            <person name="Mustak I.B."/>
            <person name="Bilgin N."/>
            <person name="Duzler A."/>
            <person name="Sahin O."/>
            <person name="Guran O."/>
            <person name="Saticioglu I.B."/>
        </authorList>
    </citation>
    <scope>NUCLEOTIDE SEQUENCE [LARGE SCALE GENOMIC DNA]</scope>
    <source>
        <strain evidence="2">faydin-G24</strain>
    </source>
</reference>
<dbReference type="RefSeq" id="WP_212142081.1">
    <property type="nucleotide sequence ID" value="NZ_JAGSSW010000005.1"/>
</dbReference>
<comment type="caution">
    <text evidence="1">The sequence shown here is derived from an EMBL/GenBank/DDBJ whole genome shotgun (WGS) entry which is preliminary data.</text>
</comment>
<sequence length="215" mass="24780">MRAVLIFLLSLSFIFANTDINVLRKYATELNTRGFELKDIVKLGNSDEYEIYRIAMSKSGWAVDLYAFISDGKIVAVRSLVQTAMLREIVSEYDGLDNDIKSEIDIINLRLILASDSELLKFGRENAIKFERVYELYNDGENSVAELKRELLDLHFNMAELNEEYGVFTLIIGGMLDNIVGFFRCDDLQNMPQMSPNRIIMIEKVAKNWYLFKTT</sequence>
<evidence type="ECO:0000313" key="2">
    <source>
        <dbReference type="Proteomes" id="UP000682951"/>
    </source>
</evidence>
<proteinExistence type="predicted"/>
<dbReference type="Proteomes" id="UP000682951">
    <property type="component" value="Unassembled WGS sequence"/>
</dbReference>